<dbReference type="InterPro" id="IPR049445">
    <property type="entry name" value="TetR_SbtR-like_C"/>
</dbReference>
<protein>
    <submittedName>
        <fullName evidence="6">Transcriptional regulator, AcrR family</fullName>
    </submittedName>
</protein>
<evidence type="ECO:0000256" key="4">
    <source>
        <dbReference type="PROSITE-ProRule" id="PRU00335"/>
    </source>
</evidence>
<name>A0A6J4SN27_9ACTN</name>
<dbReference type="SUPFAM" id="SSF48498">
    <property type="entry name" value="Tetracyclin repressor-like, C-terminal domain"/>
    <property type="match status" value="1"/>
</dbReference>
<dbReference type="InterPro" id="IPR001647">
    <property type="entry name" value="HTH_TetR"/>
</dbReference>
<keyword evidence="3" id="KW-0804">Transcription</keyword>
<gene>
    <name evidence="6" type="ORF">AVDCRST_MAG85-1520</name>
</gene>
<dbReference type="InterPro" id="IPR050109">
    <property type="entry name" value="HTH-type_TetR-like_transc_reg"/>
</dbReference>
<dbReference type="Gene3D" id="1.10.357.10">
    <property type="entry name" value="Tetracycline Repressor, domain 2"/>
    <property type="match status" value="1"/>
</dbReference>
<dbReference type="InterPro" id="IPR036271">
    <property type="entry name" value="Tet_transcr_reg_TetR-rel_C_sf"/>
</dbReference>
<dbReference type="EMBL" id="CADCVT010000169">
    <property type="protein sequence ID" value="CAA9496854.1"/>
    <property type="molecule type" value="Genomic_DNA"/>
</dbReference>
<dbReference type="InterPro" id="IPR009057">
    <property type="entry name" value="Homeodomain-like_sf"/>
</dbReference>
<dbReference type="Pfam" id="PF21597">
    <property type="entry name" value="TetR_C_43"/>
    <property type="match status" value="1"/>
</dbReference>
<dbReference type="PANTHER" id="PTHR30055:SF234">
    <property type="entry name" value="HTH-TYPE TRANSCRIPTIONAL REGULATOR BETI"/>
    <property type="match status" value="1"/>
</dbReference>
<proteinExistence type="predicted"/>
<organism evidence="6">
    <name type="scientific">uncultured Solirubrobacteraceae bacterium</name>
    <dbReference type="NCBI Taxonomy" id="1162706"/>
    <lineage>
        <taxon>Bacteria</taxon>
        <taxon>Bacillati</taxon>
        <taxon>Actinomycetota</taxon>
        <taxon>Thermoleophilia</taxon>
        <taxon>Solirubrobacterales</taxon>
        <taxon>Solirubrobacteraceae</taxon>
        <taxon>environmental samples</taxon>
    </lineage>
</organism>
<dbReference type="PANTHER" id="PTHR30055">
    <property type="entry name" value="HTH-TYPE TRANSCRIPTIONAL REGULATOR RUTR"/>
    <property type="match status" value="1"/>
</dbReference>
<feature type="domain" description="HTH tetR-type" evidence="5">
    <location>
        <begin position="13"/>
        <end position="72"/>
    </location>
</feature>
<reference evidence="6" key="1">
    <citation type="submission" date="2020-02" db="EMBL/GenBank/DDBJ databases">
        <authorList>
            <person name="Meier V. D."/>
        </authorList>
    </citation>
    <scope>NUCLEOTIDE SEQUENCE</scope>
    <source>
        <strain evidence="6">AVDCRST_MAG85</strain>
    </source>
</reference>
<dbReference type="Pfam" id="PF00440">
    <property type="entry name" value="TetR_N"/>
    <property type="match status" value="1"/>
</dbReference>
<evidence type="ECO:0000256" key="3">
    <source>
        <dbReference type="ARBA" id="ARBA00023163"/>
    </source>
</evidence>
<accession>A0A6J4SN27</accession>
<dbReference type="GO" id="GO:0003700">
    <property type="term" value="F:DNA-binding transcription factor activity"/>
    <property type="evidence" value="ECO:0007669"/>
    <property type="project" value="TreeGrafter"/>
</dbReference>
<dbReference type="PROSITE" id="PS50977">
    <property type="entry name" value="HTH_TETR_2"/>
    <property type="match status" value="1"/>
</dbReference>
<feature type="DNA-binding region" description="H-T-H motif" evidence="4">
    <location>
        <begin position="35"/>
        <end position="54"/>
    </location>
</feature>
<dbReference type="PRINTS" id="PR00455">
    <property type="entry name" value="HTHTETR"/>
</dbReference>
<dbReference type="SUPFAM" id="SSF46689">
    <property type="entry name" value="Homeodomain-like"/>
    <property type="match status" value="1"/>
</dbReference>
<sequence>MEVTDRPLRADAERNRLRLLAAAHSVFAAQGLDAGVEEIAREAGVGVGTLYRRFPTKESLVAAIVEQRFAAISSSFAAVAASSELEPWEAFEACALALAQAIAEDRGFFQVVSETVGRLDEIRAMRAAMLAVLEPVVRRAQEAGVVRGDVTVEDVPALCAVAARLPRWKLEESPEVWRRYLGIVLDGLRPDGATPLPTAEWPDRAAARR</sequence>
<keyword evidence="1" id="KW-0805">Transcription regulation</keyword>
<dbReference type="AlphaFoldDB" id="A0A6J4SN27"/>
<dbReference type="GO" id="GO:0000976">
    <property type="term" value="F:transcription cis-regulatory region binding"/>
    <property type="evidence" value="ECO:0007669"/>
    <property type="project" value="TreeGrafter"/>
</dbReference>
<evidence type="ECO:0000256" key="1">
    <source>
        <dbReference type="ARBA" id="ARBA00023015"/>
    </source>
</evidence>
<evidence type="ECO:0000313" key="6">
    <source>
        <dbReference type="EMBL" id="CAA9496854.1"/>
    </source>
</evidence>
<evidence type="ECO:0000259" key="5">
    <source>
        <dbReference type="PROSITE" id="PS50977"/>
    </source>
</evidence>
<keyword evidence="2 4" id="KW-0238">DNA-binding</keyword>
<evidence type="ECO:0000256" key="2">
    <source>
        <dbReference type="ARBA" id="ARBA00023125"/>
    </source>
</evidence>